<evidence type="ECO:0000256" key="8">
    <source>
        <dbReference type="ARBA" id="ARBA00022990"/>
    </source>
</evidence>
<evidence type="ECO:0000256" key="11">
    <source>
        <dbReference type="ARBA" id="ARBA00023128"/>
    </source>
</evidence>
<name>A0AAV1YCN6_LUPLU</name>
<organism evidence="14 15">
    <name type="scientific">Lupinus luteus</name>
    <name type="common">European yellow lupine</name>
    <dbReference type="NCBI Taxonomy" id="3873"/>
    <lineage>
        <taxon>Eukaryota</taxon>
        <taxon>Viridiplantae</taxon>
        <taxon>Streptophyta</taxon>
        <taxon>Embryophyta</taxon>
        <taxon>Tracheophyta</taxon>
        <taxon>Spermatophyta</taxon>
        <taxon>Magnoliopsida</taxon>
        <taxon>eudicotyledons</taxon>
        <taxon>Gunneridae</taxon>
        <taxon>Pentapetalae</taxon>
        <taxon>rosids</taxon>
        <taxon>fabids</taxon>
        <taxon>Fabales</taxon>
        <taxon>Fabaceae</taxon>
        <taxon>Papilionoideae</taxon>
        <taxon>50 kb inversion clade</taxon>
        <taxon>genistoids sensu lato</taxon>
        <taxon>core genistoids</taxon>
        <taxon>Genisteae</taxon>
        <taxon>Lupinus</taxon>
    </lineage>
</organism>
<dbReference type="CDD" id="cd07305">
    <property type="entry name" value="Porin3_Tom40"/>
    <property type="match status" value="1"/>
</dbReference>
<dbReference type="InterPro" id="IPR023614">
    <property type="entry name" value="Porin_dom_sf"/>
</dbReference>
<keyword evidence="15" id="KW-1185">Reference proteome</keyword>
<dbReference type="AlphaFoldDB" id="A0AAV1YCN6"/>
<dbReference type="GO" id="GO:0008320">
    <property type="term" value="F:protein transmembrane transporter activity"/>
    <property type="evidence" value="ECO:0007669"/>
    <property type="project" value="InterPro"/>
</dbReference>
<dbReference type="EMBL" id="CAXHTB010000023">
    <property type="protein sequence ID" value="CAL0331096.1"/>
    <property type="molecule type" value="Genomic_DNA"/>
</dbReference>
<keyword evidence="4" id="KW-1134">Transmembrane beta strand</keyword>
<evidence type="ECO:0000256" key="1">
    <source>
        <dbReference type="ARBA" id="ARBA00004374"/>
    </source>
</evidence>
<evidence type="ECO:0000313" key="15">
    <source>
        <dbReference type="Proteomes" id="UP001497480"/>
    </source>
</evidence>
<dbReference type="GO" id="GO:0030150">
    <property type="term" value="P:protein import into mitochondrial matrix"/>
    <property type="evidence" value="ECO:0007669"/>
    <property type="project" value="InterPro"/>
</dbReference>
<proteinExistence type="inferred from homology"/>
<sequence>MATLVPPIPTTEDHNKVDEKVDYFNLPCPIPFEELHREAMMSLKPDLFEGMRFDFTKMLNQKFCLNHSVMMGPTEIPSQSAETIKIPTANYDFGATFIDHPRLLLLGRVMTDGRVNARVKYDLSENLTFKANAQLTNEPHMSHGMINFDYKGKDYRTQFQLGNGALLGASYIQSVTRHLSLGGEVFWAGQHRKSGVGYAARYNTDKWVATGQVASTGMVLLSYVQKVSEKVSLASDVMCNYLSRDVTASFGYDYILRQCRLRGKIDSNGCVAAFLEERLNMGLNFILSAELDHRKKDYKFGFGLTVGE</sequence>
<comment type="similarity">
    <text evidence="2">Belongs to the Tom40 family.</text>
</comment>
<comment type="subcellular location">
    <subcellularLocation>
        <location evidence="1">Mitochondrion outer membrane</location>
        <topology evidence="1">Multi-pass membrane protein</topology>
    </subcellularLocation>
</comment>
<comment type="caution">
    <text evidence="14">The sequence shown here is derived from an EMBL/GenBank/DDBJ whole genome shotgun (WGS) entry which is preliminary data.</text>
</comment>
<keyword evidence="11" id="KW-0496">Mitochondrion</keyword>
<keyword evidence="8" id="KW-0007">Acetylation</keyword>
<evidence type="ECO:0000256" key="10">
    <source>
        <dbReference type="ARBA" id="ARBA00023114"/>
    </source>
</evidence>
<evidence type="ECO:0000256" key="12">
    <source>
        <dbReference type="ARBA" id="ARBA00023136"/>
    </source>
</evidence>
<evidence type="ECO:0000256" key="3">
    <source>
        <dbReference type="ARBA" id="ARBA00022448"/>
    </source>
</evidence>
<reference evidence="14 15" key="1">
    <citation type="submission" date="2024-03" db="EMBL/GenBank/DDBJ databases">
        <authorList>
            <person name="Martinez-Hernandez J."/>
        </authorList>
    </citation>
    <scope>NUCLEOTIDE SEQUENCE [LARGE SCALE GENOMIC DNA]</scope>
</reference>
<protein>
    <recommendedName>
        <fullName evidence="16">Mitochondrial import receptor subunit TOM40-1-like</fullName>
    </recommendedName>
</protein>
<dbReference type="GO" id="GO:0006811">
    <property type="term" value="P:monoatomic ion transport"/>
    <property type="evidence" value="ECO:0007669"/>
    <property type="project" value="UniProtKB-KW"/>
</dbReference>
<dbReference type="GO" id="GO:0005741">
    <property type="term" value="C:mitochondrial outer membrane"/>
    <property type="evidence" value="ECO:0007669"/>
    <property type="project" value="UniProtKB-SubCell"/>
</dbReference>
<evidence type="ECO:0000256" key="9">
    <source>
        <dbReference type="ARBA" id="ARBA00023065"/>
    </source>
</evidence>
<evidence type="ECO:0000256" key="2">
    <source>
        <dbReference type="ARBA" id="ARBA00010510"/>
    </source>
</evidence>
<dbReference type="FunFam" id="2.40.160.10:FF:000010">
    <property type="entry name" value="Mitochondrial import receptor subunit TOM40-1"/>
    <property type="match status" value="1"/>
</dbReference>
<evidence type="ECO:0000256" key="5">
    <source>
        <dbReference type="ARBA" id="ARBA00022692"/>
    </source>
</evidence>
<accession>A0AAV1YCN6</accession>
<dbReference type="InterPro" id="IPR027246">
    <property type="entry name" value="Porin_Euk/Tom40"/>
</dbReference>
<dbReference type="Proteomes" id="UP001497480">
    <property type="component" value="Unassembled WGS sequence"/>
</dbReference>
<dbReference type="PANTHER" id="PTHR10802">
    <property type="entry name" value="MITOCHONDRIAL IMPORT RECEPTOR SUBUNIT TOM40"/>
    <property type="match status" value="1"/>
</dbReference>
<keyword evidence="7" id="KW-0653">Protein transport</keyword>
<evidence type="ECO:0000256" key="7">
    <source>
        <dbReference type="ARBA" id="ARBA00022927"/>
    </source>
</evidence>
<evidence type="ECO:0000256" key="4">
    <source>
        <dbReference type="ARBA" id="ARBA00022452"/>
    </source>
</evidence>
<evidence type="ECO:0000256" key="13">
    <source>
        <dbReference type="ARBA" id="ARBA00058612"/>
    </source>
</evidence>
<keyword evidence="12" id="KW-0472">Membrane</keyword>
<dbReference type="Gene3D" id="2.40.160.10">
    <property type="entry name" value="Porin"/>
    <property type="match status" value="1"/>
</dbReference>
<evidence type="ECO:0008006" key="16">
    <source>
        <dbReference type="Google" id="ProtNLM"/>
    </source>
</evidence>
<dbReference type="GO" id="GO:0015288">
    <property type="term" value="F:porin activity"/>
    <property type="evidence" value="ECO:0007669"/>
    <property type="project" value="UniProtKB-KW"/>
</dbReference>
<comment type="function">
    <text evidence="13">Central component of the receptor complex responsible for the recognition and translocation of cytosolically synthesized mitochondrial preproteins. Together with TOM22 functions as the transit peptide receptor at the surface of the mitochondrion outer membrane and facilitates the movement of preproteins into the translocation pore. Directly involved in the pore formation.</text>
</comment>
<dbReference type="Pfam" id="PF01459">
    <property type="entry name" value="Porin_3"/>
    <property type="match status" value="1"/>
</dbReference>
<keyword evidence="5" id="KW-0812">Transmembrane</keyword>
<dbReference type="GO" id="GO:0046930">
    <property type="term" value="C:pore complex"/>
    <property type="evidence" value="ECO:0007669"/>
    <property type="project" value="UniProtKB-KW"/>
</dbReference>
<evidence type="ECO:0000256" key="6">
    <source>
        <dbReference type="ARBA" id="ARBA00022787"/>
    </source>
</evidence>
<evidence type="ECO:0000313" key="14">
    <source>
        <dbReference type="EMBL" id="CAL0331096.1"/>
    </source>
</evidence>
<keyword evidence="10" id="KW-0626">Porin</keyword>
<gene>
    <name evidence="14" type="ORF">LLUT_LOCUS32156</name>
</gene>
<keyword evidence="9" id="KW-0406">Ion transport</keyword>
<keyword evidence="6" id="KW-1000">Mitochondrion outer membrane</keyword>
<dbReference type="InterPro" id="IPR037930">
    <property type="entry name" value="Tom40"/>
</dbReference>
<keyword evidence="3" id="KW-0813">Transport</keyword>